<dbReference type="AlphaFoldDB" id="A0A6N8JMV1"/>
<gene>
    <name evidence="2" type="ORF">GKZ27_01545</name>
</gene>
<proteinExistence type="predicted"/>
<evidence type="ECO:0000256" key="1">
    <source>
        <dbReference type="SAM" id="MobiDB-lite"/>
    </source>
</evidence>
<keyword evidence="3" id="KW-1185">Reference proteome</keyword>
<accession>A0A6N8JMV1</accession>
<evidence type="ECO:0000313" key="3">
    <source>
        <dbReference type="Proteomes" id="UP000463388"/>
    </source>
</evidence>
<feature type="region of interest" description="Disordered" evidence="1">
    <location>
        <begin position="226"/>
        <end position="267"/>
    </location>
</feature>
<comment type="caution">
    <text evidence="2">The sequence shown here is derived from an EMBL/GenBank/DDBJ whole genome shotgun (WGS) entry which is preliminary data.</text>
</comment>
<organism evidence="2 3">
    <name type="scientific">Adlercreutzia mucosicola</name>
    <dbReference type="NCBI Taxonomy" id="580026"/>
    <lineage>
        <taxon>Bacteria</taxon>
        <taxon>Bacillati</taxon>
        <taxon>Actinomycetota</taxon>
        <taxon>Coriobacteriia</taxon>
        <taxon>Eggerthellales</taxon>
        <taxon>Eggerthellaceae</taxon>
        <taxon>Adlercreutzia</taxon>
    </lineage>
</organism>
<protein>
    <submittedName>
        <fullName evidence="2">Uncharacterized protein</fullName>
    </submittedName>
</protein>
<reference evidence="2 3" key="1">
    <citation type="submission" date="2019-12" db="EMBL/GenBank/DDBJ databases">
        <title>Microbes associate with the intestines of laboratory mice.</title>
        <authorList>
            <person name="Navarre W."/>
            <person name="Wong E."/>
        </authorList>
    </citation>
    <scope>NUCLEOTIDE SEQUENCE [LARGE SCALE GENOMIC DNA]</scope>
    <source>
        <strain evidence="2 3">NM66_B29</strain>
    </source>
</reference>
<sequence>MRIWLFKYDRDGYDKEGFDREGRDRWGRDRDGFNRDGFDRRGLHRNGTRYDDEGYDDAGRDRDGFGRDGFDRRGLHRNGTRYDDEGYGRDGFDRRGFGRDGFNRKGRDREGYDREGFDRRGFDRRGLHRNGTRYDDEGYDREGFDRRGFGRDGFNRKGRDREGYDREGFDQEGRDRDGFDRHGFARWGRDRDGFDRRGFDRWGRDREGRDREGFDRDGFDREGFGRDGFDRRGRHRNGTRYDDEGYDQEGFGRDGLDREGFDKERNELPTRKQGGLIVLKARVKRLERLAEISNGLLDKLGIESAQQEPSSNADVRLKLPRDDASDTAIAHFQKISEFYSTHAGLCPRCGNQLTDPSYVSNADARILLCDVCGGQEAVCGRPGAKARENFWRWENWVANSIYESNNVIDHVQSIARFQAAKPDACPRCGCPMSPQHGHKLGIASKIEVCSHCHYAESSHRTEARSLREHVTVGSFYDWNEWFASDKEVQQLIDKLTQLEKTRKEWERRENGRRQIGETILNGVIDSLFEK</sequence>
<dbReference type="EMBL" id="WSRR01000002">
    <property type="protein sequence ID" value="MVX60160.1"/>
    <property type="molecule type" value="Genomic_DNA"/>
</dbReference>
<evidence type="ECO:0000313" key="2">
    <source>
        <dbReference type="EMBL" id="MVX60160.1"/>
    </source>
</evidence>
<dbReference type="OrthoDB" id="9808373at2"/>
<dbReference type="RefSeq" id="WP_160344544.1">
    <property type="nucleotide sequence ID" value="NZ_WSRR01000002.1"/>
</dbReference>
<feature type="compositionally biased region" description="Basic and acidic residues" evidence="1">
    <location>
        <begin position="250"/>
        <end position="267"/>
    </location>
</feature>
<dbReference type="Proteomes" id="UP000463388">
    <property type="component" value="Unassembled WGS sequence"/>
</dbReference>
<name>A0A6N8JMV1_9ACTN</name>